<keyword evidence="3" id="KW-1185">Reference proteome</keyword>
<name>A0AAD2FMV6_9STRA</name>
<dbReference type="AlphaFoldDB" id="A0AAD2FMV6"/>
<proteinExistence type="predicted"/>
<feature type="region of interest" description="Disordered" evidence="1">
    <location>
        <begin position="72"/>
        <end position="161"/>
    </location>
</feature>
<comment type="caution">
    <text evidence="2">The sequence shown here is derived from an EMBL/GenBank/DDBJ whole genome shotgun (WGS) entry which is preliminary data.</text>
</comment>
<protein>
    <submittedName>
        <fullName evidence="2">Uncharacterized protein</fullName>
    </submittedName>
</protein>
<organism evidence="2 3">
    <name type="scientific">Cylindrotheca closterium</name>
    <dbReference type="NCBI Taxonomy" id="2856"/>
    <lineage>
        <taxon>Eukaryota</taxon>
        <taxon>Sar</taxon>
        <taxon>Stramenopiles</taxon>
        <taxon>Ochrophyta</taxon>
        <taxon>Bacillariophyta</taxon>
        <taxon>Bacillariophyceae</taxon>
        <taxon>Bacillariophycidae</taxon>
        <taxon>Bacillariales</taxon>
        <taxon>Bacillariaceae</taxon>
        <taxon>Cylindrotheca</taxon>
    </lineage>
</organism>
<gene>
    <name evidence="2" type="ORF">CYCCA115_LOCUS10735</name>
</gene>
<reference evidence="2" key="1">
    <citation type="submission" date="2023-08" db="EMBL/GenBank/DDBJ databases">
        <authorList>
            <person name="Audoor S."/>
            <person name="Bilcke G."/>
        </authorList>
    </citation>
    <scope>NUCLEOTIDE SEQUENCE</scope>
</reference>
<accession>A0AAD2FMV6</accession>
<evidence type="ECO:0000313" key="2">
    <source>
        <dbReference type="EMBL" id="CAJ1946593.1"/>
    </source>
</evidence>
<evidence type="ECO:0000256" key="1">
    <source>
        <dbReference type="SAM" id="MobiDB-lite"/>
    </source>
</evidence>
<feature type="compositionally biased region" description="Low complexity" evidence="1">
    <location>
        <begin position="75"/>
        <end position="88"/>
    </location>
</feature>
<feature type="compositionally biased region" description="Polar residues" evidence="1">
    <location>
        <begin position="106"/>
        <end position="118"/>
    </location>
</feature>
<dbReference type="Proteomes" id="UP001295423">
    <property type="component" value="Unassembled WGS sequence"/>
</dbReference>
<sequence>MGNCIARSPKVQQNRSSAGKEVMMSNITVHLPENATSLSATAVVRSSDLLHIAEPSDGSFVTLYPALEFSCQRLPNNNDNNTTMDPAASSTAQKSPVGKTPPRPTNVRQCNDDGSITATKTLLLRHSHSHSEKRSSSGPLTADAANTSYSRPVPRMCAREA</sequence>
<evidence type="ECO:0000313" key="3">
    <source>
        <dbReference type="Proteomes" id="UP001295423"/>
    </source>
</evidence>
<dbReference type="EMBL" id="CAKOGP040001714">
    <property type="protein sequence ID" value="CAJ1946593.1"/>
    <property type="molecule type" value="Genomic_DNA"/>
</dbReference>